<dbReference type="RefSeq" id="WP_025608180.1">
    <property type="nucleotide sequence ID" value="NZ_CP021235.1"/>
</dbReference>
<dbReference type="KEGG" id="pact:CA264_14835"/>
<keyword evidence="2" id="KW-1185">Reference proteome</keyword>
<dbReference type="EMBL" id="CP021235">
    <property type="protein sequence ID" value="ARS36591.1"/>
    <property type="molecule type" value="Genomic_DNA"/>
</dbReference>
<dbReference type="AlphaFoldDB" id="A0A1X9YUT0"/>
<accession>A0A1X9YUT0</accession>
<organism evidence="1 2">
    <name type="scientific">Pontibacter actiniarum</name>
    <dbReference type="NCBI Taxonomy" id="323450"/>
    <lineage>
        <taxon>Bacteria</taxon>
        <taxon>Pseudomonadati</taxon>
        <taxon>Bacteroidota</taxon>
        <taxon>Cytophagia</taxon>
        <taxon>Cytophagales</taxon>
        <taxon>Hymenobacteraceae</taxon>
        <taxon>Pontibacter</taxon>
    </lineage>
</organism>
<name>A0A1X9YUT0_9BACT</name>
<dbReference type="Proteomes" id="UP000266292">
    <property type="component" value="Chromosome"/>
</dbReference>
<proteinExistence type="predicted"/>
<protein>
    <recommendedName>
        <fullName evidence="3">CD-NTase associated protein 4-like DNA endonuclease domain-containing protein</fullName>
    </recommendedName>
</protein>
<reference evidence="2" key="1">
    <citation type="submission" date="2017-05" db="EMBL/GenBank/DDBJ databases">
        <authorList>
            <person name="Ray J."/>
            <person name="Price M."/>
            <person name="Deutschbauer A."/>
        </authorList>
    </citation>
    <scope>NUCLEOTIDE SEQUENCE [LARGE SCALE GENOMIC DNA]</scope>
    <source>
        <strain evidence="2">DSM 19842</strain>
    </source>
</reference>
<dbReference type="OrthoDB" id="982578at2"/>
<evidence type="ECO:0000313" key="2">
    <source>
        <dbReference type="Proteomes" id="UP000266292"/>
    </source>
</evidence>
<evidence type="ECO:0008006" key="3">
    <source>
        <dbReference type="Google" id="ProtNLM"/>
    </source>
</evidence>
<evidence type="ECO:0000313" key="1">
    <source>
        <dbReference type="EMBL" id="ARS36591.1"/>
    </source>
</evidence>
<sequence>MIDNSVNAGPRAENGFALQRNTALYILLTDYDSKFRHNKYFICLEHHDDFLFCFLDDNDNAKKIDAYQSKKKSPTNWSINNELAEIINKILDTGNKLIKDSIPKSTDYAHVLHFSTNSSIKLEDKKSKKSISISEENCLVAFKDLDDDLKKKIKKSLTTSSIIDNEAELEHLHFLFVDLPRTDEQQRKILRSELEDIFGTDIVDTKAAIDTLISLFEVIEKTYNQGNTAKLLDKTKRVSSDKIDQTIRVITTKSKAFDFWRNEERGIRKVLGIKPYEKEEFEFSFQSAFDLFKSKLEQEHKNVLQFVGVNYLTSSKTQEEEVVLELYDKFKLEKATTLKEIDLKAAIYAAYFEVMYKKA</sequence>
<dbReference type="STRING" id="709015.GCA_000472485_02997"/>
<gene>
    <name evidence="1" type="ORF">CA264_14835</name>
</gene>